<dbReference type="EMBL" id="FOEG01000001">
    <property type="protein sequence ID" value="SEO45524.1"/>
    <property type="molecule type" value="Genomic_DNA"/>
</dbReference>
<proteinExistence type="predicted"/>
<dbReference type="InterPro" id="IPR029058">
    <property type="entry name" value="AB_hydrolase_fold"/>
</dbReference>
<sequence length="267" mass="28157">MELTVNGSRTYIYTGTHALEPGRTTWLFVHGAGMDHSAWILQSRYFAFHGQNVMAVDLPGHGRSAGEPLGAIEAQADWLAALLDAAGVEQAMVVGHSMGSLAAVDFAARYPDRVQGLALVGTGFPMPVAEPLLEATRANDPRGIGMIMNWGISPQSHLGGNQAPGLWIHGQGVRLLEQAAPGVLFTDMNACNAYEAGVARAGEIACPVHFVIGDRDMMTPPKATAALADAVTAPVSRTVLRGCGHMTPLERPNELLDELVAFGGRVG</sequence>
<dbReference type="Proteomes" id="UP000199657">
    <property type="component" value="Unassembled WGS sequence"/>
</dbReference>
<dbReference type="AlphaFoldDB" id="A0A1H8PV12"/>
<dbReference type="InterPro" id="IPR050266">
    <property type="entry name" value="AB_hydrolase_sf"/>
</dbReference>
<dbReference type="SUPFAM" id="SSF53474">
    <property type="entry name" value="alpha/beta-Hydrolases"/>
    <property type="match status" value="1"/>
</dbReference>
<dbReference type="PANTHER" id="PTHR43798">
    <property type="entry name" value="MONOACYLGLYCEROL LIPASE"/>
    <property type="match status" value="1"/>
</dbReference>
<evidence type="ECO:0000313" key="2">
    <source>
        <dbReference type="EMBL" id="SEO45524.1"/>
    </source>
</evidence>
<evidence type="ECO:0000313" key="3">
    <source>
        <dbReference type="Proteomes" id="UP000199657"/>
    </source>
</evidence>
<dbReference type="PRINTS" id="PR00111">
    <property type="entry name" value="ABHYDROLASE"/>
</dbReference>
<keyword evidence="3" id="KW-1185">Reference proteome</keyword>
<dbReference type="InterPro" id="IPR000639">
    <property type="entry name" value="Epox_hydrolase-like"/>
</dbReference>
<feature type="domain" description="AB hydrolase-1" evidence="1">
    <location>
        <begin position="27"/>
        <end position="256"/>
    </location>
</feature>
<dbReference type="STRING" id="406100.SAMN04488052_101164"/>
<name>A0A1H8PV12_9GAMM</name>
<reference evidence="2 3" key="1">
    <citation type="submission" date="2016-10" db="EMBL/GenBank/DDBJ databases">
        <authorList>
            <person name="de Groot N.N."/>
        </authorList>
    </citation>
    <scope>NUCLEOTIDE SEQUENCE [LARGE SCALE GENOMIC DNA]</scope>
    <source>
        <strain evidence="2 3">CGMCC 1.6291</strain>
    </source>
</reference>
<dbReference type="OrthoDB" id="9780744at2"/>
<accession>A0A1H8PV12</accession>
<dbReference type="Gene3D" id="3.40.50.1820">
    <property type="entry name" value="alpha/beta hydrolase"/>
    <property type="match status" value="1"/>
</dbReference>
<dbReference type="RefSeq" id="WP_091639093.1">
    <property type="nucleotide sequence ID" value="NZ_FOEG01000001.1"/>
</dbReference>
<protein>
    <submittedName>
        <fullName evidence="2">Pimeloyl-ACP methyl ester carboxylesterase</fullName>
    </submittedName>
</protein>
<dbReference type="Pfam" id="PF12697">
    <property type="entry name" value="Abhydrolase_6"/>
    <property type="match status" value="1"/>
</dbReference>
<dbReference type="GO" id="GO:0016020">
    <property type="term" value="C:membrane"/>
    <property type="evidence" value="ECO:0007669"/>
    <property type="project" value="TreeGrafter"/>
</dbReference>
<dbReference type="InterPro" id="IPR000073">
    <property type="entry name" value="AB_hydrolase_1"/>
</dbReference>
<gene>
    <name evidence="2" type="ORF">SAMN04488052_101164</name>
</gene>
<evidence type="ECO:0000259" key="1">
    <source>
        <dbReference type="Pfam" id="PF12697"/>
    </source>
</evidence>
<dbReference type="GO" id="GO:0003824">
    <property type="term" value="F:catalytic activity"/>
    <property type="evidence" value="ECO:0007669"/>
    <property type="project" value="InterPro"/>
</dbReference>
<dbReference type="PANTHER" id="PTHR43798:SF33">
    <property type="entry name" value="HYDROLASE, PUTATIVE (AFU_ORTHOLOGUE AFUA_2G14860)-RELATED"/>
    <property type="match status" value="1"/>
</dbReference>
<organism evidence="2 3">
    <name type="scientific">Aquisalimonas asiatica</name>
    <dbReference type="NCBI Taxonomy" id="406100"/>
    <lineage>
        <taxon>Bacteria</taxon>
        <taxon>Pseudomonadati</taxon>
        <taxon>Pseudomonadota</taxon>
        <taxon>Gammaproteobacteria</taxon>
        <taxon>Chromatiales</taxon>
        <taxon>Ectothiorhodospiraceae</taxon>
        <taxon>Aquisalimonas</taxon>
    </lineage>
</organism>
<dbReference type="PRINTS" id="PR00412">
    <property type="entry name" value="EPOXHYDRLASE"/>
</dbReference>